<dbReference type="Pfam" id="PF04768">
    <property type="entry name" value="NAT"/>
    <property type="match status" value="1"/>
</dbReference>
<dbReference type="CDD" id="cd24149">
    <property type="entry name" value="AGPR_N_ARG5_6_like"/>
    <property type="match status" value="1"/>
</dbReference>
<dbReference type="InParanoid" id="A0A1X2HLX2"/>
<protein>
    <submittedName>
        <fullName evidence="20">Aspartate/glutamate/uridylate kinase</fullName>
    </submittedName>
</protein>
<gene>
    <name evidence="20" type="ORF">BCR43DRAFT_555692</name>
</gene>
<name>A0A1X2HLX2_SYNRA</name>
<keyword evidence="14 17" id="KW-0560">Oxidoreductase</keyword>
<evidence type="ECO:0000256" key="7">
    <source>
        <dbReference type="ARBA" id="ARBA00022605"/>
    </source>
</evidence>
<dbReference type="PROSITE" id="PS51731">
    <property type="entry name" value="GNAT_NAGS"/>
    <property type="match status" value="1"/>
</dbReference>
<evidence type="ECO:0000256" key="11">
    <source>
        <dbReference type="ARBA" id="ARBA00022840"/>
    </source>
</evidence>
<evidence type="ECO:0000256" key="4">
    <source>
        <dbReference type="ARBA" id="ARBA00006830"/>
    </source>
</evidence>
<comment type="similarity">
    <text evidence="4 17">In the N-terminal section; belongs to the acetylglutamate kinase family.</text>
</comment>
<evidence type="ECO:0000256" key="16">
    <source>
        <dbReference type="ARBA" id="ARBA00023268"/>
    </source>
</evidence>
<dbReference type="FunCoup" id="A0A1X2HLX2">
    <property type="interactions" value="170"/>
</dbReference>
<dbReference type="GO" id="GO:0070401">
    <property type="term" value="F:NADP+ binding"/>
    <property type="evidence" value="ECO:0007669"/>
    <property type="project" value="InterPro"/>
</dbReference>
<organism evidence="20 21">
    <name type="scientific">Syncephalastrum racemosum</name>
    <name type="common">Filamentous fungus</name>
    <dbReference type="NCBI Taxonomy" id="13706"/>
    <lineage>
        <taxon>Eukaryota</taxon>
        <taxon>Fungi</taxon>
        <taxon>Fungi incertae sedis</taxon>
        <taxon>Mucoromycota</taxon>
        <taxon>Mucoromycotina</taxon>
        <taxon>Mucoromycetes</taxon>
        <taxon>Mucorales</taxon>
        <taxon>Syncephalastraceae</taxon>
        <taxon>Syncephalastrum</taxon>
    </lineage>
</organism>
<keyword evidence="10 17" id="KW-0418">Kinase</keyword>
<dbReference type="GO" id="GO:0003942">
    <property type="term" value="F:N-acetyl-gamma-glutamyl-phosphate reductase activity"/>
    <property type="evidence" value="ECO:0007669"/>
    <property type="project" value="UniProtKB-UniRule"/>
</dbReference>
<dbReference type="OrthoDB" id="438291at2759"/>
<dbReference type="SMART" id="SM00859">
    <property type="entry name" value="Semialdhyde_dh"/>
    <property type="match status" value="1"/>
</dbReference>
<evidence type="ECO:0000256" key="13">
    <source>
        <dbReference type="ARBA" id="ARBA00022946"/>
    </source>
</evidence>
<keyword evidence="9 17" id="KW-0547">Nucleotide-binding</keyword>
<dbReference type="InterPro" id="IPR004662">
    <property type="entry name" value="AcgluKinase_fam"/>
</dbReference>
<evidence type="ECO:0000256" key="14">
    <source>
        <dbReference type="ARBA" id="ARBA00023002"/>
    </source>
</evidence>
<keyword evidence="15 17" id="KW-0496">Mitochondrion</keyword>
<dbReference type="InterPro" id="IPR011241">
    <property type="entry name" value="NAGK/NAGSA"/>
</dbReference>
<dbReference type="Gene3D" id="3.40.1160.10">
    <property type="entry name" value="Acetylglutamate kinase-like"/>
    <property type="match status" value="1"/>
</dbReference>
<dbReference type="NCBIfam" id="TIGR00761">
    <property type="entry name" value="argB"/>
    <property type="match status" value="1"/>
</dbReference>
<dbReference type="HAMAP" id="MF_00150">
    <property type="entry name" value="ArgC_type1"/>
    <property type="match status" value="1"/>
</dbReference>
<dbReference type="GO" id="GO:0005524">
    <property type="term" value="F:ATP binding"/>
    <property type="evidence" value="ECO:0007669"/>
    <property type="project" value="UniProtKB-UniRule"/>
</dbReference>
<dbReference type="InterPro" id="IPR000706">
    <property type="entry name" value="AGPR_type-1"/>
</dbReference>
<keyword evidence="12 17" id="KW-0521">NADP</keyword>
<proteinExistence type="inferred from homology"/>
<comment type="pathway">
    <text evidence="2 17">Amino-acid biosynthesis; L-arginine biosynthesis; N(2)-acetyl-L-ornithine from L-glutamate: step 2/4.</text>
</comment>
<dbReference type="GO" id="GO:0051287">
    <property type="term" value="F:NAD binding"/>
    <property type="evidence" value="ECO:0007669"/>
    <property type="project" value="UniProtKB-UniRule"/>
</dbReference>
<evidence type="ECO:0000259" key="19">
    <source>
        <dbReference type="PROSITE" id="PS51731"/>
    </source>
</evidence>
<dbReference type="Pfam" id="PF00696">
    <property type="entry name" value="AA_kinase"/>
    <property type="match status" value="1"/>
</dbReference>
<evidence type="ECO:0000256" key="5">
    <source>
        <dbReference type="ARBA" id="ARBA00007239"/>
    </source>
</evidence>
<feature type="active site" evidence="18">
    <location>
        <position position="648"/>
    </location>
</feature>
<evidence type="ECO:0000256" key="1">
    <source>
        <dbReference type="ARBA" id="ARBA00004173"/>
    </source>
</evidence>
<dbReference type="Pfam" id="PF22698">
    <property type="entry name" value="Semialdhyde_dhC_1"/>
    <property type="match status" value="1"/>
</dbReference>
<dbReference type="GO" id="GO:0003991">
    <property type="term" value="F:acetylglutamate kinase activity"/>
    <property type="evidence" value="ECO:0007669"/>
    <property type="project" value="EnsemblFungi"/>
</dbReference>
<dbReference type="InterPro" id="IPR036393">
    <property type="entry name" value="AceGlu_kinase-like_sf"/>
</dbReference>
<dbReference type="PROSITE" id="PS01224">
    <property type="entry name" value="ARGC"/>
    <property type="match status" value="1"/>
</dbReference>
<accession>A0A1X2HLX2</accession>
<dbReference type="NCBIfam" id="NF003387">
    <property type="entry name" value="PRK04531.1-2"/>
    <property type="match status" value="1"/>
</dbReference>
<evidence type="ECO:0000256" key="9">
    <source>
        <dbReference type="ARBA" id="ARBA00022741"/>
    </source>
</evidence>
<keyword evidence="6 17" id="KW-0055">Arginine biosynthesis</keyword>
<evidence type="ECO:0000313" key="21">
    <source>
        <dbReference type="Proteomes" id="UP000242180"/>
    </source>
</evidence>
<dbReference type="InterPro" id="IPR036291">
    <property type="entry name" value="NAD(P)-bd_dom_sf"/>
</dbReference>
<evidence type="ECO:0000256" key="18">
    <source>
        <dbReference type="PROSITE-ProRule" id="PRU10010"/>
    </source>
</evidence>
<dbReference type="InterPro" id="IPR058924">
    <property type="entry name" value="AGPR_dimerisation_dom"/>
</dbReference>
<dbReference type="SUPFAM" id="SSF53633">
    <property type="entry name" value="Carbamate kinase-like"/>
    <property type="match status" value="1"/>
</dbReference>
<dbReference type="UniPathway" id="UPA00068">
    <property type="reaction ID" value="UER00107"/>
</dbReference>
<evidence type="ECO:0000256" key="17">
    <source>
        <dbReference type="PIRNR" id="PIRNR036440"/>
    </source>
</evidence>
<evidence type="ECO:0000256" key="15">
    <source>
        <dbReference type="ARBA" id="ARBA00023128"/>
    </source>
</evidence>
<evidence type="ECO:0000256" key="8">
    <source>
        <dbReference type="ARBA" id="ARBA00022679"/>
    </source>
</evidence>
<dbReference type="STRING" id="13706.A0A1X2HLX2"/>
<dbReference type="InterPro" id="IPR000534">
    <property type="entry name" value="Semialdehyde_DH_NAD-bd"/>
</dbReference>
<comment type="pathway">
    <text evidence="3 17">Amino-acid biosynthesis; L-arginine biosynthesis; N(2)-acetyl-L-ornithine from L-glutamate: step 3/4.</text>
</comment>
<dbReference type="GO" id="GO:0006355">
    <property type="term" value="P:regulation of DNA-templated transcription"/>
    <property type="evidence" value="ECO:0007669"/>
    <property type="project" value="EnsemblFungi"/>
</dbReference>
<evidence type="ECO:0000256" key="2">
    <source>
        <dbReference type="ARBA" id="ARBA00004828"/>
    </source>
</evidence>
<dbReference type="OMA" id="IAFIPHV"/>
<evidence type="ECO:0000256" key="12">
    <source>
        <dbReference type="ARBA" id="ARBA00022857"/>
    </source>
</evidence>
<dbReference type="PANTHER" id="PTHR23342:SF0">
    <property type="entry name" value="N-ACETYLGLUTAMATE SYNTHASE, MITOCHONDRIAL"/>
    <property type="match status" value="1"/>
</dbReference>
<dbReference type="Gene3D" id="3.40.630.30">
    <property type="match status" value="1"/>
</dbReference>
<keyword evidence="11 17" id="KW-0067">ATP-binding</keyword>
<evidence type="ECO:0000313" key="20">
    <source>
        <dbReference type="EMBL" id="ORZ00292.1"/>
    </source>
</evidence>
<dbReference type="GO" id="GO:0042450">
    <property type="term" value="P:L-arginine biosynthetic process via ornithine"/>
    <property type="evidence" value="ECO:0007669"/>
    <property type="project" value="EnsemblFungi"/>
</dbReference>
<evidence type="ECO:0000256" key="3">
    <source>
        <dbReference type="ARBA" id="ARBA00004862"/>
    </source>
</evidence>
<dbReference type="InterPro" id="IPR023013">
    <property type="entry name" value="AGPR_AS"/>
</dbReference>
<dbReference type="FunFam" id="3.40.1160.10:FF:000011">
    <property type="entry name" value="N-acetyl-gamma-glutamyl-phosphate reductase, variant"/>
    <property type="match status" value="1"/>
</dbReference>
<dbReference type="InterPro" id="IPR006855">
    <property type="entry name" value="Vertebrate-like_GNAT_dom"/>
</dbReference>
<dbReference type="PIRSF" id="PIRSF036440">
    <property type="entry name" value="ARG5-6"/>
    <property type="match status" value="1"/>
</dbReference>
<comment type="similarity">
    <text evidence="5 17">In the C-terminal section; belongs to the NAGSA dehydrogenase family.</text>
</comment>
<dbReference type="Pfam" id="PF01118">
    <property type="entry name" value="Semialdhyde_dh"/>
    <property type="match status" value="1"/>
</dbReference>
<sequence length="831" mass="91415">MLSFARKVSVPAMRAATVRAALPRPVLSTTPHALQTRKYGNDVSNAAAEKETIVKLLYNIGSRKEVEQYLRHFSSVESQKFAVIKVGGAVLTDELETLASALTFLNRVGLYPIVLHGAGPQMNKLLEDAGVEPQYEEGIRITDEKTLEIARQVFMAENLKLVDALERHGTRARPIPGGVFVADYLDREKYGFVGKINKVNKEAIDSAIRAGALPILTSLAETPAGQILNVNADVAAAELATVLEPLKIVFLNEKNGLYHGVTGKKISAINLDEEYEDLLKESWVRYGTKLKIKQCKELLDGLPRSSSVAIISAGHLHKELFTDSGAGTLIRRGHKLFKYDQLEQIDADKIRRIMEAEDPVVKSGQVSVASYLRELQQKKKVTLYSDEPGQVLAIVSSNPEDPSQPAVLEKLLASKTAVLNNVPDNLWTTIRKDFDVLTWRVGANIEDDSLDRAWHFERADGSLRNPQDGSTMFFYGIQDSDSVKKTFDGFGKKSTGVRNYSTFTQRRGYATSRTKNVGLIGARGYTGRELINIINNHPDLNLTHVSSRELEGKPLAGYTKSSLNYVNLKPDQLKAQEEVDAWVLALPNGVCAPFVNQVEQDVAQKQSSDKVLVDLSADYRFDTTWTYGLPEFNREKLAGATRISNPGCYATGAQMSLRPLLPFMGNGVPTVFGVSGYSGAGTKPSPKNDPKVLQDNLLPYALTGHIHEREVSYQLGTPVHFTPHVAPFFQGIQLTVNVPLAKELTSKDVKSVFEEFYGDEKLVKVIEGEPYVRDNAGKHFVRVGGFNVAADGKRVVVCTTIDNLLKGAATQAVQNLNLALGFDEYAGIPIE</sequence>
<dbReference type="SUPFAM" id="SSF55347">
    <property type="entry name" value="Glyceraldehyde-3-phosphate dehydrogenase-like, C-terminal domain"/>
    <property type="match status" value="1"/>
</dbReference>
<reference evidence="20 21" key="1">
    <citation type="submission" date="2016-07" db="EMBL/GenBank/DDBJ databases">
        <title>Pervasive Adenine N6-methylation of Active Genes in Fungi.</title>
        <authorList>
            <consortium name="DOE Joint Genome Institute"/>
            <person name="Mondo S.J."/>
            <person name="Dannebaum R.O."/>
            <person name="Kuo R.C."/>
            <person name="Labutti K."/>
            <person name="Haridas S."/>
            <person name="Kuo A."/>
            <person name="Salamov A."/>
            <person name="Ahrendt S.R."/>
            <person name="Lipzen A."/>
            <person name="Sullivan W."/>
            <person name="Andreopoulos W.B."/>
            <person name="Clum A."/>
            <person name="Lindquist E."/>
            <person name="Daum C."/>
            <person name="Ramamoorthy G.K."/>
            <person name="Gryganskyi A."/>
            <person name="Culley D."/>
            <person name="Magnuson J.K."/>
            <person name="James T.Y."/>
            <person name="O'Malley M.A."/>
            <person name="Stajich J.E."/>
            <person name="Spatafora J.W."/>
            <person name="Visel A."/>
            <person name="Grigoriev I.V."/>
        </authorList>
    </citation>
    <scope>NUCLEOTIDE SEQUENCE [LARGE SCALE GENOMIC DNA]</scope>
    <source>
        <strain evidence="20 21">NRRL 2496</strain>
    </source>
</reference>
<keyword evidence="21" id="KW-1185">Reference proteome</keyword>
<dbReference type="GO" id="GO:0005759">
    <property type="term" value="C:mitochondrial matrix"/>
    <property type="evidence" value="ECO:0007669"/>
    <property type="project" value="EnsemblFungi"/>
</dbReference>
<comment type="subcellular location">
    <subcellularLocation>
        <location evidence="1 17">Mitochondrion</location>
    </subcellularLocation>
</comment>
<dbReference type="SUPFAM" id="SSF51735">
    <property type="entry name" value="NAD(P)-binding Rossmann-fold domains"/>
    <property type="match status" value="1"/>
</dbReference>
<dbReference type="CDD" id="cd04252">
    <property type="entry name" value="AAK_NAGK-fArgBP"/>
    <property type="match status" value="1"/>
</dbReference>
<dbReference type="AlphaFoldDB" id="A0A1X2HLX2"/>
<evidence type="ECO:0000256" key="10">
    <source>
        <dbReference type="ARBA" id="ARBA00022777"/>
    </source>
</evidence>
<dbReference type="PANTHER" id="PTHR23342">
    <property type="entry name" value="N-ACETYLGLUTAMATE SYNTHASE"/>
    <property type="match status" value="1"/>
</dbReference>
<feature type="domain" description="N-acetyltransferase" evidence="19">
    <location>
        <begin position="334"/>
        <end position="498"/>
    </location>
</feature>
<keyword evidence="7 17" id="KW-0028">Amino-acid biosynthesis</keyword>
<keyword evidence="16 17" id="KW-0511">Multifunctional enzyme</keyword>
<dbReference type="Gene3D" id="3.30.360.10">
    <property type="entry name" value="Dihydrodipicolinate Reductase, domain 2"/>
    <property type="match status" value="1"/>
</dbReference>
<dbReference type="CDD" id="cd23936">
    <property type="entry name" value="AGPR_C_ARG5_6_like"/>
    <property type="match status" value="1"/>
</dbReference>
<evidence type="ECO:0000256" key="6">
    <source>
        <dbReference type="ARBA" id="ARBA00022571"/>
    </source>
</evidence>
<keyword evidence="8 17" id="KW-0808">Transferase</keyword>
<dbReference type="EMBL" id="MCGN01000002">
    <property type="protein sequence ID" value="ORZ00292.1"/>
    <property type="molecule type" value="Genomic_DNA"/>
</dbReference>
<dbReference type="InterPro" id="IPR001048">
    <property type="entry name" value="Asp/Glu/Uridylate_kinase"/>
</dbReference>
<dbReference type="InterPro" id="IPR041734">
    <property type="entry name" value="NAGK-fArgBP"/>
</dbReference>
<dbReference type="NCBIfam" id="TIGR01850">
    <property type="entry name" value="argC"/>
    <property type="match status" value="1"/>
</dbReference>
<comment type="caution">
    <text evidence="20">The sequence shown here is derived from an EMBL/GenBank/DDBJ whole genome shotgun (WGS) entry which is preliminary data.</text>
</comment>
<dbReference type="Gene3D" id="3.40.50.720">
    <property type="entry name" value="NAD(P)-binding Rossmann-like Domain"/>
    <property type="match status" value="1"/>
</dbReference>
<dbReference type="Proteomes" id="UP000242180">
    <property type="component" value="Unassembled WGS sequence"/>
</dbReference>
<keyword evidence="13" id="KW-0809">Transit peptide</keyword>